<dbReference type="GO" id="GO:0006229">
    <property type="term" value="P:dUTP biosynthetic process"/>
    <property type="evidence" value="ECO:0007669"/>
    <property type="project" value="InterPro"/>
</dbReference>
<evidence type="ECO:0000313" key="3">
    <source>
        <dbReference type="EMBL" id="DAF91662.1"/>
    </source>
</evidence>
<dbReference type="EMBL" id="BK016059">
    <property type="protein sequence ID" value="DAF91662.1"/>
    <property type="molecule type" value="Genomic_DNA"/>
</dbReference>
<dbReference type="InterPro" id="IPR033704">
    <property type="entry name" value="dUTPase_trimeric"/>
</dbReference>
<reference evidence="3" key="1">
    <citation type="journal article" date="2021" name="Proc. Natl. Acad. Sci. U.S.A.">
        <title>A Catalog of Tens of Thousands of Viruses from Human Metagenomes Reveals Hidden Associations with Chronic Diseases.</title>
        <authorList>
            <person name="Tisza M.J."/>
            <person name="Buck C.B."/>
        </authorList>
    </citation>
    <scope>NUCLEOTIDE SEQUENCE</scope>
    <source>
        <strain evidence="3">Ct8Cp41</strain>
    </source>
</reference>
<proteinExistence type="predicted"/>
<organism evidence="3">
    <name type="scientific">Siphoviridae sp. ct8Cp41</name>
    <dbReference type="NCBI Taxonomy" id="2825358"/>
    <lineage>
        <taxon>Viruses</taxon>
        <taxon>Duplodnaviria</taxon>
        <taxon>Heunggongvirae</taxon>
        <taxon>Uroviricota</taxon>
        <taxon>Caudoviricetes</taxon>
    </lineage>
</organism>
<evidence type="ECO:0000256" key="1">
    <source>
        <dbReference type="ARBA" id="ARBA00022801"/>
    </source>
</evidence>
<name>A0A8S5UBD6_9CAUD</name>
<dbReference type="CDD" id="cd07557">
    <property type="entry name" value="trimeric_dUTPase"/>
    <property type="match status" value="1"/>
</dbReference>
<protein>
    <submittedName>
        <fullName evidence="3">dCTP deaminase dUTPase</fullName>
    </submittedName>
</protein>
<dbReference type="Gene3D" id="2.70.40.10">
    <property type="match status" value="1"/>
</dbReference>
<sequence>MNELNQFGILSGNEIRQRMSKGDIIIDPFDDSQLGPNSYNLRLHPKMLTYTEAVLDPKADNRTREIIIPPEGYVLKPGRVYIASTDEWTETYNLVPMLVGRSSVGRLGLGVHVTAGFGDVGFKGRWTLEMVATEPVRVYPGMKICQIYYHTVCGEILEEYNGKYIDQMAATPSRLFQEMGDAE</sequence>
<dbReference type="GO" id="GO:0008829">
    <property type="term" value="F:dCTP deaminase activity"/>
    <property type="evidence" value="ECO:0007669"/>
    <property type="project" value="InterPro"/>
</dbReference>
<accession>A0A8S5UBD6</accession>
<dbReference type="PANTHER" id="PTHR42680">
    <property type="entry name" value="DCTP DEAMINASE"/>
    <property type="match status" value="1"/>
</dbReference>
<keyword evidence="2" id="KW-0546">Nucleotide metabolism</keyword>
<dbReference type="PANTHER" id="PTHR42680:SF3">
    <property type="entry name" value="DCTP DEAMINASE"/>
    <property type="match status" value="1"/>
</dbReference>
<dbReference type="SUPFAM" id="SSF51283">
    <property type="entry name" value="dUTPase-like"/>
    <property type="match status" value="1"/>
</dbReference>
<dbReference type="NCBIfam" id="TIGR02274">
    <property type="entry name" value="dCTP_deam"/>
    <property type="match status" value="1"/>
</dbReference>
<dbReference type="InterPro" id="IPR011962">
    <property type="entry name" value="dCTP_deaminase"/>
</dbReference>
<keyword evidence="1" id="KW-0378">Hydrolase</keyword>
<dbReference type="Pfam" id="PF22769">
    <property type="entry name" value="DCD"/>
    <property type="match status" value="1"/>
</dbReference>
<dbReference type="InterPro" id="IPR036157">
    <property type="entry name" value="dUTPase-like_sf"/>
</dbReference>
<dbReference type="GO" id="GO:0015949">
    <property type="term" value="P:nucleobase-containing small molecule interconversion"/>
    <property type="evidence" value="ECO:0007669"/>
    <property type="project" value="TreeGrafter"/>
</dbReference>
<evidence type="ECO:0000256" key="2">
    <source>
        <dbReference type="ARBA" id="ARBA00023080"/>
    </source>
</evidence>